<feature type="compositionally biased region" description="Basic and acidic residues" evidence="7">
    <location>
        <begin position="694"/>
        <end position="704"/>
    </location>
</feature>
<feature type="compositionally biased region" description="Polar residues" evidence="7">
    <location>
        <begin position="630"/>
        <end position="640"/>
    </location>
</feature>
<dbReference type="PANTHER" id="PTHR22950">
    <property type="entry name" value="AMINO ACID TRANSPORTER"/>
    <property type="match status" value="1"/>
</dbReference>
<feature type="transmembrane region" description="Helical" evidence="8">
    <location>
        <begin position="7"/>
        <end position="25"/>
    </location>
</feature>
<keyword evidence="4" id="KW-0029">Amino-acid transport</keyword>
<feature type="transmembrane region" description="Helical" evidence="8">
    <location>
        <begin position="31"/>
        <end position="54"/>
    </location>
</feature>
<reference evidence="10" key="1">
    <citation type="submission" date="2014-11" db="EMBL/GenBank/DDBJ databases">
        <authorList>
            <person name="Geib S."/>
        </authorList>
    </citation>
    <scope>NUCLEOTIDE SEQUENCE</scope>
</reference>
<dbReference type="InterPro" id="IPR013057">
    <property type="entry name" value="AA_transpt_TM"/>
</dbReference>
<keyword evidence="5 8" id="KW-1133">Transmembrane helix</keyword>
<dbReference type="PANTHER" id="PTHR22950:SF646">
    <property type="entry name" value="SODIUM-COUPLED NEUTRAL AMINO ACID TRANSPORTER 10-RELATED"/>
    <property type="match status" value="1"/>
</dbReference>
<feature type="region of interest" description="Disordered" evidence="7">
    <location>
        <begin position="531"/>
        <end position="647"/>
    </location>
</feature>
<name>A0A0A1XRK9_ZEUCU</name>
<feature type="transmembrane region" description="Helical" evidence="8">
    <location>
        <begin position="79"/>
        <end position="99"/>
    </location>
</feature>
<evidence type="ECO:0000256" key="1">
    <source>
        <dbReference type="ARBA" id="ARBA00004141"/>
    </source>
</evidence>
<dbReference type="GO" id="GO:0015179">
    <property type="term" value="F:L-amino acid transmembrane transporter activity"/>
    <property type="evidence" value="ECO:0007669"/>
    <property type="project" value="TreeGrafter"/>
</dbReference>
<evidence type="ECO:0000259" key="9">
    <source>
        <dbReference type="Pfam" id="PF01490"/>
    </source>
</evidence>
<feature type="transmembrane region" description="Helical" evidence="8">
    <location>
        <begin position="273"/>
        <end position="293"/>
    </location>
</feature>
<feature type="transmembrane region" description="Helical" evidence="8">
    <location>
        <begin position="229"/>
        <end position="253"/>
    </location>
</feature>
<feature type="compositionally biased region" description="Basic and acidic residues" evidence="7">
    <location>
        <begin position="611"/>
        <end position="629"/>
    </location>
</feature>
<sequence>MLAYSGHIMTLANSIIGVGILAMPFCFQKCGIVLSVLLLIISNWITRISCHYLIKSSLLTRRKSFEFLGFHAFGSSGKLLAELCIIGYLFGTSITYFVVMGDLGPQIVTKMFTLNTDDFPHLRTWVMIAVTAFCILPLAMLKNVDSLSTVCAASIGFYVCLVVKIVLESEAHIVTHDWVEKVEYWRPAGILQCLPIFSMALSCQMQLFEVFESINNQSVEKLNGIVRNATWICTFVYIAVGFFGYVAFCTQTFSGNILMNFSPSFGSDVIKIGFVLSVAFSFPLVIFPCRASIYSLLYRKGHTDNSGYIPETRFKVITTCLVCCALCIALMIPSVELIIGLVGSTIGIAICIMFPAFCFRKIVKKDTTERSLAQFIFVGGFCLMILGTLANLNAIDEQRSGAHLHVANELDNTNLLRPTEKINVLPLDAGAAAQPHLDKLRVEEALVDLKLKGNMLEPDEKRKSEYLMNATPVKIISQPAAVVVSENEKLPQANVIAEKQEENKKEKAPLIVESLKPKEDALKVGESIKQTVEEEAPSALKPLPKDPLPHEAEASLPKDPLPHEAEAPQQHDPLQREVEAPQEPNLKPLPKQAEPKELQNELQQNQQPQTIDKDAIKKDEEVAAEELKNGQKSSKSTNNDIELKETQKELKQTKELLERTVDRLKHELAKQNEETQNMVAETLEKVVQKVEQIEKKVQQKDPAKAEAPAPEPVPVKKETVNGPQENVVPVKKEEDTAKNPNERPSLLSILSEQQAEVRAPQEVYEPLSYKTGELIEKVKNGSLLETRLPLPLAVLFNASSLNSNNKTNNIQIREVHAQNATQQTAVNANATLNLKTDNATQVKANEAPIASVARTPSDKEKENVEAIRREILQLKSEQLKDSDIDIIAANAEHIRRKRANALNFDEIEAKIQSNNCLTEPKVDQLLAQAGIGNALNVKTQTFGRELRSIREENDVQL</sequence>
<feature type="transmembrane region" description="Helical" evidence="8">
    <location>
        <begin position="314"/>
        <end position="332"/>
    </location>
</feature>
<feature type="transmembrane region" description="Helical" evidence="8">
    <location>
        <begin position="338"/>
        <end position="359"/>
    </location>
</feature>
<comment type="subcellular location">
    <subcellularLocation>
        <location evidence="1">Membrane</location>
        <topology evidence="1">Multi-pass membrane protein</topology>
    </subcellularLocation>
</comment>
<evidence type="ECO:0000256" key="7">
    <source>
        <dbReference type="SAM" id="MobiDB-lite"/>
    </source>
</evidence>
<evidence type="ECO:0000313" key="10">
    <source>
        <dbReference type="EMBL" id="JAD13612.1"/>
    </source>
</evidence>
<keyword evidence="3 8" id="KW-0812">Transmembrane</keyword>
<dbReference type="GO" id="GO:0016020">
    <property type="term" value="C:membrane"/>
    <property type="evidence" value="ECO:0007669"/>
    <property type="project" value="UniProtKB-SubCell"/>
</dbReference>
<feature type="compositionally biased region" description="Basic and acidic residues" evidence="7">
    <location>
        <begin position="543"/>
        <end position="553"/>
    </location>
</feature>
<evidence type="ECO:0000256" key="2">
    <source>
        <dbReference type="ARBA" id="ARBA00022448"/>
    </source>
</evidence>
<proteinExistence type="predicted"/>
<keyword evidence="6 8" id="KW-0472">Membrane</keyword>
<dbReference type="EMBL" id="GBXI01000680">
    <property type="protein sequence ID" value="JAD13612.1"/>
    <property type="molecule type" value="Transcribed_RNA"/>
</dbReference>
<feature type="domain" description="Amino acid transporter transmembrane" evidence="9">
    <location>
        <begin position="8"/>
        <end position="389"/>
    </location>
</feature>
<protein>
    <submittedName>
        <fullName evidence="10">Putative sodium-coupled neutral amino acid transporter 10</fullName>
    </submittedName>
</protein>
<evidence type="ECO:0000256" key="8">
    <source>
        <dbReference type="SAM" id="Phobius"/>
    </source>
</evidence>
<feature type="transmembrane region" description="Helical" evidence="8">
    <location>
        <begin position="147"/>
        <end position="167"/>
    </location>
</feature>
<evidence type="ECO:0000256" key="6">
    <source>
        <dbReference type="ARBA" id="ARBA00023136"/>
    </source>
</evidence>
<gene>
    <name evidence="10" type="primary">Slc38a10</name>
    <name evidence="10" type="ORF">g.37717</name>
</gene>
<accession>A0A0A1XRK9</accession>
<dbReference type="Pfam" id="PF01490">
    <property type="entry name" value="Aa_trans"/>
    <property type="match status" value="1"/>
</dbReference>
<evidence type="ECO:0000256" key="5">
    <source>
        <dbReference type="ARBA" id="ARBA00022989"/>
    </source>
</evidence>
<reference evidence="10" key="2">
    <citation type="journal article" date="2015" name="Gigascience">
        <title>Reconstructing a comprehensive transcriptome assembly of a white-pupal translocated strain of the pest fruit fly Bactrocera cucurbitae.</title>
        <authorList>
            <person name="Sim S.B."/>
            <person name="Calla B."/>
            <person name="Hall B."/>
            <person name="DeRego T."/>
            <person name="Geib S.M."/>
        </authorList>
    </citation>
    <scope>NUCLEOTIDE SEQUENCE</scope>
</reference>
<evidence type="ECO:0000256" key="3">
    <source>
        <dbReference type="ARBA" id="ARBA00022692"/>
    </source>
</evidence>
<feature type="transmembrane region" description="Helical" evidence="8">
    <location>
        <begin position="119"/>
        <end position="140"/>
    </location>
</feature>
<organism evidence="10">
    <name type="scientific">Zeugodacus cucurbitae</name>
    <name type="common">Melon fruit fly</name>
    <name type="synonym">Bactrocera cucurbitae</name>
    <dbReference type="NCBI Taxonomy" id="28588"/>
    <lineage>
        <taxon>Eukaryota</taxon>
        <taxon>Metazoa</taxon>
        <taxon>Ecdysozoa</taxon>
        <taxon>Arthropoda</taxon>
        <taxon>Hexapoda</taxon>
        <taxon>Insecta</taxon>
        <taxon>Pterygota</taxon>
        <taxon>Neoptera</taxon>
        <taxon>Endopterygota</taxon>
        <taxon>Diptera</taxon>
        <taxon>Brachycera</taxon>
        <taxon>Muscomorpha</taxon>
        <taxon>Tephritoidea</taxon>
        <taxon>Tephritidae</taxon>
        <taxon>Zeugodacus</taxon>
        <taxon>Zeugodacus</taxon>
    </lineage>
</organism>
<feature type="region of interest" description="Disordered" evidence="7">
    <location>
        <begin position="694"/>
        <end position="725"/>
    </location>
</feature>
<evidence type="ECO:0000256" key="4">
    <source>
        <dbReference type="ARBA" id="ARBA00022970"/>
    </source>
</evidence>
<dbReference type="AlphaFoldDB" id="A0A0A1XRK9"/>
<keyword evidence="2" id="KW-0813">Transport</keyword>
<feature type="transmembrane region" description="Helical" evidence="8">
    <location>
        <begin position="371"/>
        <end position="390"/>
    </location>
</feature>